<keyword evidence="7" id="KW-1185">Reference proteome</keyword>
<dbReference type="EMBL" id="QDKL01000001">
    <property type="protein sequence ID" value="RZF22371.1"/>
    <property type="molecule type" value="Genomic_DNA"/>
</dbReference>
<dbReference type="InterPro" id="IPR051821">
    <property type="entry name" value="Asp/Asn_beta-hydroxylase"/>
</dbReference>
<dbReference type="Pfam" id="PF05118">
    <property type="entry name" value="Asp_Arg_Hydrox"/>
    <property type="match status" value="1"/>
</dbReference>
<dbReference type="Proteomes" id="UP000443582">
    <property type="component" value="Unassembled WGS sequence"/>
</dbReference>
<dbReference type="PANTHER" id="PTHR46332:SF5">
    <property type="entry name" value="ASPARTATE BETA-HYDROXYLASE DOMAIN CONTAINING 2"/>
    <property type="match status" value="1"/>
</dbReference>
<sequence>MGYVYAYRGSERYESLTFYLRKGWPIFAPLNCLLYMFTKKKAAKPIMDLADFPELKQVQDNWETIRKEAVALRENGYFDKVKDPTSDGHYDIGFRTFYKYGWSKFYLTWYGTTLNSAKNLCPQTVELVSKVPGVNGAMFSILPVGSKLTKHLDPVATSLRYHLGLKTPNDDKCYINIDGTDYSWRDGEALLFDETYLHFAFNNSEDERIILMLEVDRPTHIFGKIINFVFKQIMRITLVPNIPGDQRGLVNRIFGAVTPALLKVRTLKQTNIVLYKVIKHTVNLTLVALAFGLVYLILNFIQSLF</sequence>
<keyword evidence="4" id="KW-0812">Transmembrane</keyword>
<reference evidence="7" key="1">
    <citation type="journal article" date="2019" name="Int. J. Syst. Evol. Microbiol.">
        <title>Halobacteriovorax valvorus sp. nov., a novel prokaryotic predator isolated from coastal seawater of China.</title>
        <authorList>
            <person name="Chen M.-X."/>
        </authorList>
    </citation>
    <scope>NUCLEOTIDE SEQUENCE [LARGE SCALE GENOMIC DNA]</scope>
    <source>
        <strain evidence="7">BL9</strain>
    </source>
</reference>
<feature type="transmembrane region" description="Helical" evidence="4">
    <location>
        <begin position="282"/>
        <end position="301"/>
    </location>
</feature>
<dbReference type="Gene3D" id="2.60.120.330">
    <property type="entry name" value="B-lactam Antibiotic, Isopenicillin N Synthase, Chain"/>
    <property type="match status" value="1"/>
</dbReference>
<keyword evidence="3" id="KW-0560">Oxidoreductase</keyword>
<gene>
    <name evidence="6" type="ORF">DAY19_00965</name>
</gene>
<comment type="caution">
    <text evidence="6">The sequence shown here is derived from an EMBL/GenBank/DDBJ whole genome shotgun (WGS) entry which is preliminary data.</text>
</comment>
<feature type="domain" description="Aspartyl/asparaginy/proline hydroxylase" evidence="5">
    <location>
        <begin position="60"/>
        <end position="218"/>
    </location>
</feature>
<feature type="transmembrane region" description="Helical" evidence="4">
    <location>
        <begin position="18"/>
        <end position="37"/>
    </location>
</feature>
<accession>A0ABY0IHF1</accession>
<keyword evidence="4" id="KW-0472">Membrane</keyword>
<dbReference type="InterPro" id="IPR027443">
    <property type="entry name" value="IPNS-like_sf"/>
</dbReference>
<protein>
    <submittedName>
        <fullName evidence="6">Aspartyl/asparaginyl beta-hydroxylase domain-containing protein</fullName>
    </submittedName>
</protein>
<evidence type="ECO:0000313" key="6">
    <source>
        <dbReference type="EMBL" id="RZF22371.1"/>
    </source>
</evidence>
<evidence type="ECO:0000256" key="1">
    <source>
        <dbReference type="ARBA" id="ARBA00007730"/>
    </source>
</evidence>
<evidence type="ECO:0000256" key="4">
    <source>
        <dbReference type="SAM" id="Phobius"/>
    </source>
</evidence>
<name>A0ABY0IHF1_9BACT</name>
<evidence type="ECO:0000259" key="5">
    <source>
        <dbReference type="Pfam" id="PF05118"/>
    </source>
</evidence>
<dbReference type="InterPro" id="IPR007803">
    <property type="entry name" value="Asp/Arg/Pro-Hydrxlase"/>
</dbReference>
<keyword evidence="4" id="KW-1133">Transmembrane helix</keyword>
<dbReference type="PANTHER" id="PTHR46332">
    <property type="entry name" value="ASPARTATE BETA-HYDROXYLASE DOMAIN-CONTAINING PROTEIN 2"/>
    <property type="match status" value="1"/>
</dbReference>
<dbReference type="SUPFAM" id="SSF51197">
    <property type="entry name" value="Clavaminate synthase-like"/>
    <property type="match status" value="1"/>
</dbReference>
<evidence type="ECO:0000256" key="2">
    <source>
        <dbReference type="ARBA" id="ARBA00022964"/>
    </source>
</evidence>
<keyword evidence="2" id="KW-0223">Dioxygenase</keyword>
<evidence type="ECO:0000256" key="3">
    <source>
        <dbReference type="ARBA" id="ARBA00023002"/>
    </source>
</evidence>
<comment type="similarity">
    <text evidence="1">Belongs to the aspartyl/asparaginyl beta-hydroxylase family.</text>
</comment>
<evidence type="ECO:0000313" key="7">
    <source>
        <dbReference type="Proteomes" id="UP000443582"/>
    </source>
</evidence>
<organism evidence="6 7">
    <name type="scientific">Halobacteriovorax vibrionivorans</name>
    <dbReference type="NCBI Taxonomy" id="2152716"/>
    <lineage>
        <taxon>Bacteria</taxon>
        <taxon>Pseudomonadati</taxon>
        <taxon>Bdellovibrionota</taxon>
        <taxon>Bacteriovoracia</taxon>
        <taxon>Bacteriovoracales</taxon>
        <taxon>Halobacteriovoraceae</taxon>
        <taxon>Halobacteriovorax</taxon>
    </lineage>
</organism>
<proteinExistence type="inferred from homology"/>